<reference evidence="1 2" key="1">
    <citation type="submission" date="2020-04" db="EMBL/GenBank/DDBJ databases">
        <title>Molecular characterization of pseudomonads from Agaricus bisporus reveal novel blotch 2 pathogens in Western Europe.</title>
        <authorList>
            <person name="Taparia T."/>
            <person name="Krijger M."/>
            <person name="Haynes E."/>
            <person name="Elpinstone J.G."/>
            <person name="Noble R."/>
            <person name="Van Der Wolf J."/>
        </authorList>
    </citation>
    <scope>NUCLEOTIDE SEQUENCE [LARGE SCALE GENOMIC DNA]</scope>
    <source>
        <strain evidence="1 2">H7001</strain>
    </source>
</reference>
<sequence>MSPQPNPDRADALRYPVVFTPRLWDTAVHNNPHPSGSTFESRLLDLLHAVCKAHQPQPGAQRVDFELHPRLHTGRSTKQPSLALTLERVETDPQTPYLLISLKEEQVDA</sequence>
<evidence type="ECO:0000313" key="1">
    <source>
        <dbReference type="EMBL" id="NWB99547.1"/>
    </source>
</evidence>
<gene>
    <name evidence="1" type="ORF">HX882_27035</name>
</gene>
<dbReference type="AlphaFoldDB" id="A0A7Y7XGR8"/>
<evidence type="ECO:0000313" key="2">
    <source>
        <dbReference type="Proteomes" id="UP000539985"/>
    </source>
</evidence>
<proteinExistence type="predicted"/>
<comment type="caution">
    <text evidence="1">The sequence shown here is derived from an EMBL/GenBank/DDBJ whole genome shotgun (WGS) entry which is preliminary data.</text>
</comment>
<name>A0A7Y7XGR8_9PSED</name>
<dbReference type="RefSeq" id="WP_177105137.1">
    <property type="nucleotide sequence ID" value="NZ_JACAQB010000024.1"/>
</dbReference>
<dbReference type="EMBL" id="JACAQB010000024">
    <property type="protein sequence ID" value="NWB99547.1"/>
    <property type="molecule type" value="Genomic_DNA"/>
</dbReference>
<protein>
    <submittedName>
        <fullName evidence="1">Uncharacterized protein</fullName>
    </submittedName>
</protein>
<accession>A0A7Y7XGR8</accession>
<organism evidence="1 2">
    <name type="scientific">Pseudomonas gingeri</name>
    <dbReference type="NCBI Taxonomy" id="117681"/>
    <lineage>
        <taxon>Bacteria</taxon>
        <taxon>Pseudomonadati</taxon>
        <taxon>Pseudomonadota</taxon>
        <taxon>Gammaproteobacteria</taxon>
        <taxon>Pseudomonadales</taxon>
        <taxon>Pseudomonadaceae</taxon>
        <taxon>Pseudomonas</taxon>
    </lineage>
</organism>
<dbReference type="Proteomes" id="UP000539985">
    <property type="component" value="Unassembled WGS sequence"/>
</dbReference>